<evidence type="ECO:0000313" key="8">
    <source>
        <dbReference type="Ensembl" id="ENSCSAVP00000002671.1"/>
    </source>
</evidence>
<dbReference type="Proteomes" id="UP000007875">
    <property type="component" value="Unassembled WGS sequence"/>
</dbReference>
<sequence>MKVHKLFQTYQVCRSLMSRQKPPLHQTTSSYLPQLRYNTTDQVRYTVSHEAYKHVEDILPPSRIPQPPKHEVYPTPSGWVAPADEVPDLPYFVKRTKYHLLPIIEKEKPKGQPVTVVYYIDGDIWALEKELKDLIRPSLEFDPATRVHEVTQSIILKGHHENVIQEFLYEKGF</sequence>
<dbReference type="GO" id="GO:0005762">
    <property type="term" value="C:mitochondrial large ribosomal subunit"/>
    <property type="evidence" value="ECO:0007669"/>
    <property type="project" value="TreeGrafter"/>
</dbReference>
<dbReference type="FunFam" id="3.30.780.10:FF:000009">
    <property type="entry name" value="39S ribosomal protein L49, mitochondrial"/>
    <property type="match status" value="1"/>
</dbReference>
<dbReference type="GO" id="GO:0006412">
    <property type="term" value="P:translation"/>
    <property type="evidence" value="ECO:0007669"/>
    <property type="project" value="InterPro"/>
</dbReference>
<evidence type="ECO:0000256" key="7">
    <source>
        <dbReference type="ARBA" id="ARBA00035545"/>
    </source>
</evidence>
<dbReference type="OMA" id="NPPEWKY"/>
<keyword evidence="3" id="KW-0689">Ribosomal protein</keyword>
<dbReference type="InParanoid" id="H2YBH3"/>
<keyword evidence="4" id="KW-0496">Mitochondrion</keyword>
<accession>H2YBH3</accession>
<dbReference type="AlphaFoldDB" id="H2YBH3"/>
<evidence type="ECO:0000256" key="4">
    <source>
        <dbReference type="ARBA" id="ARBA00023128"/>
    </source>
</evidence>
<organism evidence="8 9">
    <name type="scientific">Ciona savignyi</name>
    <name type="common">Pacific transparent sea squirt</name>
    <dbReference type="NCBI Taxonomy" id="51511"/>
    <lineage>
        <taxon>Eukaryota</taxon>
        <taxon>Metazoa</taxon>
        <taxon>Chordata</taxon>
        <taxon>Tunicata</taxon>
        <taxon>Ascidiacea</taxon>
        <taxon>Phlebobranchia</taxon>
        <taxon>Cionidae</taxon>
        <taxon>Ciona</taxon>
    </lineage>
</organism>
<evidence type="ECO:0000256" key="2">
    <source>
        <dbReference type="ARBA" id="ARBA00005677"/>
    </source>
</evidence>
<proteinExistence type="inferred from homology"/>
<evidence type="ECO:0000256" key="6">
    <source>
        <dbReference type="ARBA" id="ARBA00035191"/>
    </source>
</evidence>
<dbReference type="Ensembl" id="ENSCSAVT00000002713.1">
    <property type="protein sequence ID" value="ENSCSAVP00000002671.1"/>
    <property type="gene ID" value="ENSCSAVG00000001577.1"/>
</dbReference>
<evidence type="ECO:0000256" key="1">
    <source>
        <dbReference type="ARBA" id="ARBA00004173"/>
    </source>
</evidence>
<dbReference type="Pfam" id="PF05046">
    <property type="entry name" value="Img2"/>
    <property type="match status" value="1"/>
</dbReference>
<comment type="subcellular location">
    <subcellularLocation>
        <location evidence="1">Mitochondrion</location>
    </subcellularLocation>
</comment>
<evidence type="ECO:0000256" key="5">
    <source>
        <dbReference type="ARBA" id="ARBA00023274"/>
    </source>
</evidence>
<dbReference type="FunCoup" id="H2YBH3">
    <property type="interactions" value="645"/>
</dbReference>
<reference evidence="9" key="1">
    <citation type="submission" date="2003-08" db="EMBL/GenBank/DDBJ databases">
        <authorList>
            <person name="Birren B."/>
            <person name="Nusbaum C."/>
            <person name="Abebe A."/>
            <person name="Abouelleil A."/>
            <person name="Adekoya E."/>
            <person name="Ait-zahra M."/>
            <person name="Allen N."/>
            <person name="Allen T."/>
            <person name="An P."/>
            <person name="Anderson M."/>
            <person name="Anderson S."/>
            <person name="Arachchi H."/>
            <person name="Armbruster J."/>
            <person name="Bachantsang P."/>
            <person name="Baldwin J."/>
            <person name="Barry A."/>
            <person name="Bayul T."/>
            <person name="Blitshsteyn B."/>
            <person name="Bloom T."/>
            <person name="Blye J."/>
            <person name="Boguslavskiy L."/>
            <person name="Borowsky M."/>
            <person name="Boukhgalter B."/>
            <person name="Brunache A."/>
            <person name="Butler J."/>
            <person name="Calixte N."/>
            <person name="Calvo S."/>
            <person name="Camarata J."/>
            <person name="Campo K."/>
            <person name="Chang J."/>
            <person name="Cheshatsang Y."/>
            <person name="Citroen M."/>
            <person name="Collymore A."/>
            <person name="Considine T."/>
            <person name="Cook A."/>
            <person name="Cooke P."/>
            <person name="Corum B."/>
            <person name="Cuomo C."/>
            <person name="David R."/>
            <person name="Dawoe T."/>
            <person name="Degray S."/>
            <person name="Dodge S."/>
            <person name="Dooley K."/>
            <person name="Dorje P."/>
            <person name="Dorjee K."/>
            <person name="Dorris L."/>
            <person name="Duffey N."/>
            <person name="Dupes A."/>
            <person name="Elkins T."/>
            <person name="Engels R."/>
            <person name="Erickson J."/>
            <person name="Farina A."/>
            <person name="Faro S."/>
            <person name="Ferreira P."/>
            <person name="Fischer H."/>
            <person name="Fitzgerald M."/>
            <person name="Foley K."/>
            <person name="Gage D."/>
            <person name="Galagan J."/>
            <person name="Gearin G."/>
            <person name="Gnerre S."/>
            <person name="Gnirke A."/>
            <person name="Goyette A."/>
            <person name="Graham J."/>
            <person name="Grandbois E."/>
            <person name="Gyaltsen K."/>
            <person name="Hafez N."/>
            <person name="Hagopian D."/>
            <person name="Hagos B."/>
            <person name="Hall J."/>
            <person name="Hatcher B."/>
            <person name="Heller A."/>
            <person name="Higgins H."/>
            <person name="Honan T."/>
            <person name="Horn A."/>
            <person name="Houde N."/>
            <person name="Hughes L."/>
            <person name="Hulme W."/>
            <person name="Husby E."/>
            <person name="Iliev I."/>
            <person name="Jaffe D."/>
            <person name="Jones C."/>
            <person name="Kamal M."/>
            <person name="Kamat A."/>
            <person name="Kamvysselis M."/>
            <person name="Karlsson E."/>
            <person name="Kells C."/>
            <person name="Kieu A."/>
            <person name="Kisner P."/>
            <person name="Kodira C."/>
            <person name="Kulbokas E."/>
            <person name="Labutti K."/>
            <person name="Lama D."/>
            <person name="Landers T."/>
            <person name="Leger J."/>
            <person name="Levine S."/>
            <person name="Lewis D."/>
            <person name="Lewis T."/>
            <person name="Lindblad-toh K."/>
            <person name="Liu X."/>
            <person name="Lokyitsang T."/>
            <person name="Lokyitsang Y."/>
            <person name="Lucien O."/>
            <person name="Lui A."/>
            <person name="Ma L.J."/>
            <person name="Mabbitt R."/>
            <person name="Macdonald J."/>
            <person name="Maclean C."/>
            <person name="Major J."/>
            <person name="Manning J."/>
            <person name="Marabella R."/>
            <person name="Maru K."/>
            <person name="Matthews C."/>
            <person name="Mauceli E."/>
            <person name="Mccarthy M."/>
            <person name="Mcdonough S."/>
            <person name="Mcghee T."/>
            <person name="Meldrim J."/>
            <person name="Meneus L."/>
            <person name="Mesirov J."/>
            <person name="Mihalev A."/>
            <person name="Mihova T."/>
            <person name="Mikkelsen T."/>
            <person name="Mlenga V."/>
            <person name="Moru K."/>
            <person name="Mozes J."/>
            <person name="Mulrain L."/>
            <person name="Munson G."/>
            <person name="Naylor J."/>
            <person name="Newes C."/>
            <person name="Nguyen C."/>
            <person name="Nguyen N."/>
            <person name="Nguyen T."/>
            <person name="Nicol R."/>
            <person name="Nielsen C."/>
            <person name="Nizzari M."/>
            <person name="Norbu C."/>
            <person name="Norbu N."/>
            <person name="O'donnell P."/>
            <person name="Okoawo O."/>
            <person name="O'leary S."/>
            <person name="Omotosho B."/>
            <person name="O'neill K."/>
            <person name="Osman S."/>
            <person name="Parker S."/>
            <person name="Perrin D."/>
            <person name="Phunkhang P."/>
            <person name="Piqani B."/>
            <person name="Purcell S."/>
            <person name="Rachupka T."/>
            <person name="Ramasamy U."/>
            <person name="Rameau R."/>
            <person name="Ray V."/>
            <person name="Raymond C."/>
            <person name="Retta R."/>
            <person name="Richardson S."/>
            <person name="Rise C."/>
            <person name="Rodriguez J."/>
            <person name="Rogers J."/>
            <person name="Rogov P."/>
            <person name="Rutman M."/>
            <person name="Schupbach R."/>
            <person name="Seaman C."/>
            <person name="Settipalli S."/>
            <person name="Sharpe T."/>
            <person name="Sheridan J."/>
            <person name="Sherpa N."/>
            <person name="Shi J."/>
            <person name="Smirnov S."/>
            <person name="Smith C."/>
            <person name="Sougnez C."/>
            <person name="Spencer B."/>
            <person name="Stalker J."/>
            <person name="Stange-thomann N."/>
            <person name="Stavropoulos S."/>
            <person name="Stetson K."/>
            <person name="Stone C."/>
            <person name="Stone S."/>
            <person name="Stubbs M."/>
            <person name="Talamas J."/>
            <person name="Tchuinga P."/>
            <person name="Tenzing P."/>
            <person name="Tesfaye S."/>
            <person name="Theodore J."/>
            <person name="Thoulutsang Y."/>
            <person name="Topham K."/>
            <person name="Towey S."/>
            <person name="Tsamla T."/>
            <person name="Tsomo N."/>
            <person name="Vallee D."/>
            <person name="Vassiliev H."/>
            <person name="Venkataraman V."/>
            <person name="Vinson J."/>
            <person name="Vo A."/>
            <person name="Wade C."/>
            <person name="Wang S."/>
            <person name="Wangchuk T."/>
            <person name="Wangdi T."/>
            <person name="Whittaker C."/>
            <person name="Wilkinson J."/>
            <person name="Wu Y."/>
            <person name="Wyman D."/>
            <person name="Yadav S."/>
            <person name="Yang S."/>
            <person name="Yang X."/>
            <person name="Yeager S."/>
            <person name="Yee E."/>
            <person name="Young G."/>
            <person name="Zainoun J."/>
            <person name="Zembeck L."/>
            <person name="Zimmer A."/>
            <person name="Zody M."/>
            <person name="Lander E."/>
        </authorList>
    </citation>
    <scope>NUCLEOTIDE SEQUENCE [LARGE SCALE GENOMIC DNA]</scope>
</reference>
<dbReference type="GO" id="GO:0003735">
    <property type="term" value="F:structural constituent of ribosome"/>
    <property type="evidence" value="ECO:0007669"/>
    <property type="project" value="InterPro"/>
</dbReference>
<dbReference type="HOGENOM" id="CLU_085757_2_3_1"/>
<keyword evidence="5" id="KW-0687">Ribonucleoprotein</keyword>
<dbReference type="STRING" id="51511.ENSCSAVP00000002671"/>
<reference evidence="8" key="2">
    <citation type="submission" date="2025-08" db="UniProtKB">
        <authorList>
            <consortium name="Ensembl"/>
        </authorList>
    </citation>
    <scope>IDENTIFICATION</scope>
</reference>
<evidence type="ECO:0000313" key="9">
    <source>
        <dbReference type="Proteomes" id="UP000007875"/>
    </source>
</evidence>
<evidence type="ECO:0000256" key="3">
    <source>
        <dbReference type="ARBA" id="ARBA00022980"/>
    </source>
</evidence>
<dbReference type="PANTHER" id="PTHR13477">
    <property type="entry name" value="MITOCHONDRIAL 39S RIBOSOMAL PROTEIN L49"/>
    <property type="match status" value="1"/>
</dbReference>
<dbReference type="Gene3D" id="3.30.780.10">
    <property type="entry name" value="SUI1-like domain"/>
    <property type="match status" value="1"/>
</dbReference>
<dbReference type="InterPro" id="IPR007740">
    <property type="entry name" value="Ribosomal_mL49"/>
</dbReference>
<protein>
    <recommendedName>
        <fullName evidence="6">Large ribosomal subunit protein mL49</fullName>
    </recommendedName>
    <alternativeName>
        <fullName evidence="7">39S ribosomal protein L49, mitochondrial</fullName>
    </alternativeName>
</protein>
<keyword evidence="9" id="KW-1185">Reference proteome</keyword>
<dbReference type="eggNOG" id="KOG4034">
    <property type="taxonomic scope" value="Eukaryota"/>
</dbReference>
<name>H2YBH3_CIOSA</name>
<comment type="similarity">
    <text evidence="2">Belongs to the mitochondrion-specific ribosomal protein mL49 family.</text>
</comment>
<dbReference type="PANTHER" id="PTHR13477:SF0">
    <property type="entry name" value="LARGE RIBOSOMAL SUBUNIT PROTEIN ML49"/>
    <property type="match status" value="1"/>
</dbReference>
<reference evidence="8" key="3">
    <citation type="submission" date="2025-09" db="UniProtKB">
        <authorList>
            <consortium name="Ensembl"/>
        </authorList>
    </citation>
    <scope>IDENTIFICATION</scope>
</reference>
<dbReference type="GeneTree" id="ENSGT00390000017253"/>